<dbReference type="RefSeq" id="WP_161817353.1">
    <property type="nucleotide sequence ID" value="NZ_JAACJS010000002.1"/>
</dbReference>
<evidence type="ECO:0000256" key="2">
    <source>
        <dbReference type="RuleBase" id="RU004508"/>
    </source>
</evidence>
<comment type="caution">
    <text evidence="3">The sequence shown here is derived from an EMBL/GenBank/DDBJ whole genome shotgun (WGS) entry which is preliminary data.</text>
</comment>
<reference evidence="3 4" key="1">
    <citation type="submission" date="2020-01" db="EMBL/GenBank/DDBJ databases">
        <title>Genome analysis.</title>
        <authorList>
            <person name="Wu S."/>
            <person name="Wang G."/>
        </authorList>
    </citation>
    <scope>NUCLEOTIDE SEQUENCE [LARGE SCALE GENOMIC DNA]</scope>
    <source>
        <strain evidence="3 4">SYL130</strain>
    </source>
</reference>
<keyword evidence="3" id="KW-0032">Aminotransferase</keyword>
<keyword evidence="2" id="KW-0663">Pyridoxal phosphate</keyword>
<keyword evidence="4" id="KW-1185">Reference proteome</keyword>
<proteinExistence type="inferred from homology"/>
<dbReference type="SUPFAM" id="SSF53383">
    <property type="entry name" value="PLP-dependent transferases"/>
    <property type="match status" value="1"/>
</dbReference>
<dbReference type="InterPro" id="IPR015422">
    <property type="entry name" value="PyrdxlP-dep_Trfase_small"/>
</dbReference>
<dbReference type="PIRSF" id="PIRSF000390">
    <property type="entry name" value="PLP_StrS"/>
    <property type="match status" value="1"/>
</dbReference>
<dbReference type="GO" id="GO:0008483">
    <property type="term" value="F:transaminase activity"/>
    <property type="evidence" value="ECO:0007669"/>
    <property type="project" value="UniProtKB-KW"/>
</dbReference>
<evidence type="ECO:0000313" key="4">
    <source>
        <dbReference type="Proteomes" id="UP000753802"/>
    </source>
</evidence>
<dbReference type="Proteomes" id="UP000753802">
    <property type="component" value="Unassembled WGS sequence"/>
</dbReference>
<protein>
    <submittedName>
        <fullName evidence="3">DegT/DnrJ/EryC1/StrS family aminotransferase</fullName>
    </submittedName>
</protein>
<dbReference type="InterPro" id="IPR015421">
    <property type="entry name" value="PyrdxlP-dep_Trfase_major"/>
</dbReference>
<gene>
    <name evidence="3" type="ORF">GWC95_03915</name>
</gene>
<dbReference type="PANTHER" id="PTHR30244:SF34">
    <property type="entry name" value="DTDP-4-AMINO-4,6-DIDEOXYGALACTOSE TRANSAMINASE"/>
    <property type="match status" value="1"/>
</dbReference>
<dbReference type="CDD" id="cd00616">
    <property type="entry name" value="AHBA_syn"/>
    <property type="match status" value="1"/>
</dbReference>
<sequence>MDIRVDWPMRGHEFTEEEIAAVAEVMRESNKALTQGARVQQFEKDFAAYLGAPNAFSLMSAAHGLDIAAMLIEIQPGDEVIIPAHTYCATALAFARRGAVIKWADIRPDTFTASLDNVKRLVTEKTKAIVLVHLYGLMSPETEQFAAMAKEKNIFLVEDCAQSLGAKWNGRCCGTFGDIGVYSFHAQKNLTTLGEGGVINVANPDLARKVAGLRLNGHAPFQNKIEYWLPAMVNVDQDIDGIWPVKSTMNEVQAALGSHLIARLDELTERRRKRSMQIREALKDIPEIIFQSIYAAEAHSHHLLPARVASTKWHRDALIKLLFDEYAVKTIIQFYPLYRYDLFRKNGMGAADVPETDRFFDNMISFPFSLTMSETDILYLIESVRSAVNKLNNR</sequence>
<dbReference type="EMBL" id="JAACJS010000002">
    <property type="protein sequence ID" value="NCI49054.1"/>
    <property type="molecule type" value="Genomic_DNA"/>
</dbReference>
<accession>A0ABW9ZRX4</accession>
<evidence type="ECO:0000313" key="3">
    <source>
        <dbReference type="EMBL" id="NCI49054.1"/>
    </source>
</evidence>
<organism evidence="3 4">
    <name type="scientific">Sediminibacterium roseum</name>
    <dbReference type="NCBI Taxonomy" id="1978412"/>
    <lineage>
        <taxon>Bacteria</taxon>
        <taxon>Pseudomonadati</taxon>
        <taxon>Bacteroidota</taxon>
        <taxon>Chitinophagia</taxon>
        <taxon>Chitinophagales</taxon>
        <taxon>Chitinophagaceae</taxon>
        <taxon>Sediminibacterium</taxon>
    </lineage>
</organism>
<dbReference type="Pfam" id="PF01041">
    <property type="entry name" value="DegT_DnrJ_EryC1"/>
    <property type="match status" value="1"/>
</dbReference>
<dbReference type="InterPro" id="IPR000653">
    <property type="entry name" value="DegT/StrS_aminotransferase"/>
</dbReference>
<dbReference type="Gene3D" id="3.90.1150.10">
    <property type="entry name" value="Aspartate Aminotransferase, domain 1"/>
    <property type="match status" value="1"/>
</dbReference>
<dbReference type="Gene3D" id="3.40.640.10">
    <property type="entry name" value="Type I PLP-dependent aspartate aminotransferase-like (Major domain)"/>
    <property type="match status" value="1"/>
</dbReference>
<name>A0ABW9ZRX4_9BACT</name>
<comment type="similarity">
    <text evidence="1 2">Belongs to the DegT/DnrJ/EryC1 family.</text>
</comment>
<evidence type="ECO:0000256" key="1">
    <source>
        <dbReference type="ARBA" id="ARBA00037999"/>
    </source>
</evidence>
<dbReference type="InterPro" id="IPR015424">
    <property type="entry name" value="PyrdxlP-dep_Trfase"/>
</dbReference>
<keyword evidence="3" id="KW-0808">Transferase</keyword>
<dbReference type="PANTHER" id="PTHR30244">
    <property type="entry name" value="TRANSAMINASE"/>
    <property type="match status" value="1"/>
</dbReference>